<name>A0A9D4CT63_DREPO</name>
<dbReference type="PANTHER" id="PTHR24243:SF208">
    <property type="entry name" value="PYROKININ-1 RECEPTOR"/>
    <property type="match status" value="1"/>
</dbReference>
<evidence type="ECO:0000256" key="1">
    <source>
        <dbReference type="ARBA" id="ARBA00004141"/>
    </source>
</evidence>
<comment type="caution">
    <text evidence="11">The sequence shown here is derived from an EMBL/GenBank/DDBJ whole genome shotgun (WGS) entry which is preliminary data.</text>
</comment>
<dbReference type="AlphaFoldDB" id="A0A9D4CT63"/>
<feature type="transmembrane region" description="Helical" evidence="9">
    <location>
        <begin position="97"/>
        <end position="118"/>
    </location>
</feature>
<evidence type="ECO:0000256" key="6">
    <source>
        <dbReference type="ARBA" id="ARBA00023170"/>
    </source>
</evidence>
<dbReference type="InterPro" id="IPR000276">
    <property type="entry name" value="GPCR_Rhodpsn"/>
</dbReference>
<evidence type="ECO:0000256" key="5">
    <source>
        <dbReference type="ARBA" id="ARBA00023136"/>
    </source>
</evidence>
<dbReference type="Gene3D" id="1.20.1070.10">
    <property type="entry name" value="Rhodopsin 7-helix transmembrane proteins"/>
    <property type="match status" value="1"/>
</dbReference>
<keyword evidence="4" id="KW-0297">G-protein coupled receptor</keyword>
<keyword evidence="12" id="KW-1185">Reference proteome</keyword>
<dbReference type="GO" id="GO:0005886">
    <property type="term" value="C:plasma membrane"/>
    <property type="evidence" value="ECO:0007669"/>
    <property type="project" value="TreeGrafter"/>
</dbReference>
<dbReference type="GO" id="GO:0008188">
    <property type="term" value="F:neuropeptide receptor activity"/>
    <property type="evidence" value="ECO:0007669"/>
    <property type="project" value="TreeGrafter"/>
</dbReference>
<dbReference type="Pfam" id="PF00001">
    <property type="entry name" value="7tm_1"/>
    <property type="match status" value="1"/>
</dbReference>
<proteinExistence type="predicted"/>
<evidence type="ECO:0000256" key="8">
    <source>
        <dbReference type="SAM" id="MobiDB-lite"/>
    </source>
</evidence>
<dbReference type="Proteomes" id="UP000828390">
    <property type="component" value="Unassembled WGS sequence"/>
</dbReference>
<keyword evidence="2 9" id="KW-0812">Transmembrane</keyword>
<sequence length="173" mass="19698">MTSYASVLTITAFTIERYIAICKPLVSHKIVAFSRCVKIIVTIWIISFCCALPYPIHTDLFYYVHNSHGDPISDSLQCNIPPMYYRRMTHVFQMSSFVFFLVPLTVIIVLYVLIGLTLRRAEMRREASEKYHHPHPRSGSLGSKIQHERSPPCAARRSVLKVLGMSAILTLGI</sequence>
<organism evidence="11 12">
    <name type="scientific">Dreissena polymorpha</name>
    <name type="common">Zebra mussel</name>
    <name type="synonym">Mytilus polymorpha</name>
    <dbReference type="NCBI Taxonomy" id="45954"/>
    <lineage>
        <taxon>Eukaryota</taxon>
        <taxon>Metazoa</taxon>
        <taxon>Spiralia</taxon>
        <taxon>Lophotrochozoa</taxon>
        <taxon>Mollusca</taxon>
        <taxon>Bivalvia</taxon>
        <taxon>Autobranchia</taxon>
        <taxon>Heteroconchia</taxon>
        <taxon>Euheterodonta</taxon>
        <taxon>Imparidentia</taxon>
        <taxon>Neoheterodontei</taxon>
        <taxon>Myida</taxon>
        <taxon>Dreissenoidea</taxon>
        <taxon>Dreissenidae</taxon>
        <taxon>Dreissena</taxon>
    </lineage>
</organism>
<evidence type="ECO:0000313" key="12">
    <source>
        <dbReference type="Proteomes" id="UP000828390"/>
    </source>
</evidence>
<dbReference type="SUPFAM" id="SSF81321">
    <property type="entry name" value="Family A G protein-coupled receptor-like"/>
    <property type="match status" value="1"/>
</dbReference>
<gene>
    <name evidence="11" type="ORF">DPMN_056397</name>
</gene>
<dbReference type="PROSITE" id="PS50262">
    <property type="entry name" value="G_PROTEIN_RECEP_F1_2"/>
    <property type="match status" value="1"/>
</dbReference>
<evidence type="ECO:0000256" key="7">
    <source>
        <dbReference type="ARBA" id="ARBA00023224"/>
    </source>
</evidence>
<keyword evidence="7" id="KW-0807">Transducer</keyword>
<evidence type="ECO:0000256" key="9">
    <source>
        <dbReference type="SAM" id="Phobius"/>
    </source>
</evidence>
<comment type="subcellular location">
    <subcellularLocation>
        <location evidence="1">Membrane</location>
        <topology evidence="1">Multi-pass membrane protein</topology>
    </subcellularLocation>
</comment>
<feature type="transmembrane region" description="Helical" evidence="9">
    <location>
        <begin position="36"/>
        <end position="56"/>
    </location>
</feature>
<dbReference type="EMBL" id="JAIWYP010000012">
    <property type="protein sequence ID" value="KAH3730411.1"/>
    <property type="molecule type" value="Genomic_DNA"/>
</dbReference>
<keyword evidence="6" id="KW-0675">Receptor</keyword>
<dbReference type="PROSITE" id="PS00237">
    <property type="entry name" value="G_PROTEIN_RECEP_F1_1"/>
    <property type="match status" value="1"/>
</dbReference>
<dbReference type="InterPro" id="IPR017452">
    <property type="entry name" value="GPCR_Rhodpsn_7TM"/>
</dbReference>
<keyword evidence="5 9" id="KW-0472">Membrane</keyword>
<feature type="region of interest" description="Disordered" evidence="8">
    <location>
        <begin position="127"/>
        <end position="152"/>
    </location>
</feature>
<evidence type="ECO:0000256" key="2">
    <source>
        <dbReference type="ARBA" id="ARBA00022692"/>
    </source>
</evidence>
<reference evidence="11" key="1">
    <citation type="journal article" date="2019" name="bioRxiv">
        <title>The Genome of the Zebra Mussel, Dreissena polymorpha: A Resource for Invasive Species Research.</title>
        <authorList>
            <person name="McCartney M.A."/>
            <person name="Auch B."/>
            <person name="Kono T."/>
            <person name="Mallez S."/>
            <person name="Zhang Y."/>
            <person name="Obille A."/>
            <person name="Becker A."/>
            <person name="Abrahante J.E."/>
            <person name="Garbe J."/>
            <person name="Badalamenti J.P."/>
            <person name="Herman A."/>
            <person name="Mangelson H."/>
            <person name="Liachko I."/>
            <person name="Sullivan S."/>
            <person name="Sone E.D."/>
            <person name="Koren S."/>
            <person name="Silverstein K.A.T."/>
            <person name="Beckman K.B."/>
            <person name="Gohl D.M."/>
        </authorList>
    </citation>
    <scope>NUCLEOTIDE SEQUENCE</scope>
    <source>
        <strain evidence="11">Duluth1</strain>
        <tissue evidence="11">Whole animal</tissue>
    </source>
</reference>
<evidence type="ECO:0000256" key="4">
    <source>
        <dbReference type="ARBA" id="ARBA00023040"/>
    </source>
</evidence>
<feature type="domain" description="G-protein coupled receptors family 1 profile" evidence="10">
    <location>
        <begin position="1"/>
        <end position="173"/>
    </location>
</feature>
<reference evidence="11" key="2">
    <citation type="submission" date="2020-11" db="EMBL/GenBank/DDBJ databases">
        <authorList>
            <person name="McCartney M.A."/>
            <person name="Auch B."/>
            <person name="Kono T."/>
            <person name="Mallez S."/>
            <person name="Becker A."/>
            <person name="Gohl D.M."/>
            <person name="Silverstein K.A.T."/>
            <person name="Koren S."/>
            <person name="Bechman K.B."/>
            <person name="Herman A."/>
            <person name="Abrahante J.E."/>
            <person name="Garbe J."/>
        </authorList>
    </citation>
    <scope>NUCLEOTIDE SEQUENCE</scope>
    <source>
        <strain evidence="11">Duluth1</strain>
        <tissue evidence="11">Whole animal</tissue>
    </source>
</reference>
<evidence type="ECO:0000256" key="3">
    <source>
        <dbReference type="ARBA" id="ARBA00022989"/>
    </source>
</evidence>
<evidence type="ECO:0000259" key="10">
    <source>
        <dbReference type="PROSITE" id="PS50262"/>
    </source>
</evidence>
<keyword evidence="3 9" id="KW-1133">Transmembrane helix</keyword>
<protein>
    <recommendedName>
        <fullName evidence="10">G-protein coupled receptors family 1 profile domain-containing protein</fullName>
    </recommendedName>
</protein>
<dbReference type="PANTHER" id="PTHR24243">
    <property type="entry name" value="G-PROTEIN COUPLED RECEPTOR"/>
    <property type="match status" value="1"/>
</dbReference>
<accession>A0A9D4CT63</accession>
<evidence type="ECO:0000313" key="11">
    <source>
        <dbReference type="EMBL" id="KAH3730411.1"/>
    </source>
</evidence>